<feature type="domain" description="Winged helix-turn-helix" evidence="1">
    <location>
        <begin position="32"/>
        <end position="97"/>
    </location>
</feature>
<name>A0A1U9UK23_CUPNE</name>
<dbReference type="AlphaFoldDB" id="A0A1U9UK23"/>
<dbReference type="KEGG" id="cuh:BJN34_01265"/>
<evidence type="ECO:0000259" key="1">
    <source>
        <dbReference type="Pfam" id="PF14090"/>
    </source>
</evidence>
<organism evidence="2 3">
    <name type="scientific">Cupriavidus necator</name>
    <name type="common">Alcaligenes eutrophus</name>
    <name type="synonym">Ralstonia eutropha</name>
    <dbReference type="NCBI Taxonomy" id="106590"/>
    <lineage>
        <taxon>Bacteria</taxon>
        <taxon>Pseudomonadati</taxon>
        <taxon>Pseudomonadota</taxon>
        <taxon>Betaproteobacteria</taxon>
        <taxon>Burkholderiales</taxon>
        <taxon>Burkholderiaceae</taxon>
        <taxon>Cupriavidus</taxon>
    </lineage>
</organism>
<dbReference type="EMBL" id="CP017757">
    <property type="protein sequence ID" value="AQV92525.1"/>
    <property type="molecule type" value="Genomic_DNA"/>
</dbReference>
<protein>
    <recommendedName>
        <fullName evidence="1">Winged helix-turn-helix domain-containing protein</fullName>
    </recommendedName>
</protein>
<sequence>MHVHRNADGLQATRIERLADIYRRCTGNHHTSQSARMALALQELGSVSTYECRQFLDIYCPPARKFDLVQQGCRIETHWQSIESDCGQIHRVGLYVLR</sequence>
<evidence type="ECO:0000313" key="2">
    <source>
        <dbReference type="EMBL" id="AQV92525.1"/>
    </source>
</evidence>
<dbReference type="Pfam" id="PF14090">
    <property type="entry name" value="HTH_39"/>
    <property type="match status" value="1"/>
</dbReference>
<evidence type="ECO:0000313" key="3">
    <source>
        <dbReference type="Proteomes" id="UP000189627"/>
    </source>
</evidence>
<accession>A0A1U9UK23</accession>
<reference evidence="3" key="1">
    <citation type="submission" date="2017-02" db="EMBL/GenBank/DDBJ databases">
        <title>Complete genome sequence of Cupriavidus necator strain NH9, a 3-chlorobenzoate degrader.</title>
        <authorList>
            <person name="Moriuchi R."/>
            <person name="Dohra H."/>
            <person name="Ogawa N."/>
        </authorList>
    </citation>
    <scope>NUCLEOTIDE SEQUENCE [LARGE SCALE GENOMIC DNA]</scope>
    <source>
        <strain evidence="3">NH9</strain>
    </source>
</reference>
<gene>
    <name evidence="2" type="ORF">BJN34_01265</name>
</gene>
<proteinExistence type="predicted"/>
<dbReference type="InterPro" id="IPR055245">
    <property type="entry name" value="HTH_proteobacteria"/>
</dbReference>
<dbReference type="Proteomes" id="UP000189627">
    <property type="component" value="Chromosome 1"/>
</dbReference>